<name>A0A8K0E468_9ROSA</name>
<proteinExistence type="predicted"/>
<protein>
    <submittedName>
        <fullName evidence="1">Uncharacterized protein</fullName>
    </submittedName>
</protein>
<sequence length="538" mass="58168">MTKAVRPGRLTVHLDSCGFESERRDQRRWTDLEGGESIICRSADHVVSVFEDGVDGRLLVNVFLARGHQRHPGTQRPSPRLGHSQSGASGSILPILLVGLGPLPFRSFVASRWFAWRGCLPGVLFLCRGIDVGSALLQCLVHLMAASYKSGITAAAVMASHEKSTIGPTGDESGGWWVSSNPIDVVCFSLPYLGGERLGLLGRVARGMAIGKELGDGVRGWALTACVASAPLSLRLFVLLLLGGLGSAGYLHLELAHIGTADKKPGEVGLQYKSLMQPREYVSHGLECRKRDTGNFLDGWVEGPPLQGYASSGSFLRGGRASAEGVLESIERLLVLVTKSADHVLLLGDHEPFEIGLLGEGQEERRPRFEFFLTNCSSTAGSDQDSIVGMRKLELGISSVKLHESRRNCGEVLWSSCAFESGLRVGESRSGSFWLMEAFGESKVEVACGSFETKEVRGESEDRVSRGRLIFLCSEELRMFDENHGVGNTRESLWLGGNRKNSNAAVSEEERDCGEVSFVVRRRLGSDVEAGAAFGSDG</sequence>
<evidence type="ECO:0000313" key="1">
    <source>
        <dbReference type="EMBL" id="KAF3439110.1"/>
    </source>
</evidence>
<organism evidence="1 2">
    <name type="scientific">Rhamnella rubrinervis</name>
    <dbReference type="NCBI Taxonomy" id="2594499"/>
    <lineage>
        <taxon>Eukaryota</taxon>
        <taxon>Viridiplantae</taxon>
        <taxon>Streptophyta</taxon>
        <taxon>Embryophyta</taxon>
        <taxon>Tracheophyta</taxon>
        <taxon>Spermatophyta</taxon>
        <taxon>Magnoliopsida</taxon>
        <taxon>eudicotyledons</taxon>
        <taxon>Gunneridae</taxon>
        <taxon>Pentapetalae</taxon>
        <taxon>rosids</taxon>
        <taxon>fabids</taxon>
        <taxon>Rosales</taxon>
        <taxon>Rhamnaceae</taxon>
        <taxon>rhamnoid group</taxon>
        <taxon>Rhamneae</taxon>
        <taxon>Rhamnella</taxon>
    </lineage>
</organism>
<reference evidence="1" key="1">
    <citation type="submission" date="2020-03" db="EMBL/GenBank/DDBJ databases">
        <title>A high-quality chromosome-level genome assembly of a woody plant with both climbing and erect habits, Rhamnella rubrinervis.</title>
        <authorList>
            <person name="Lu Z."/>
            <person name="Yang Y."/>
            <person name="Zhu X."/>
            <person name="Sun Y."/>
        </authorList>
    </citation>
    <scope>NUCLEOTIDE SEQUENCE</scope>
    <source>
        <strain evidence="1">BYM</strain>
        <tissue evidence="1">Leaf</tissue>
    </source>
</reference>
<gene>
    <name evidence="1" type="ORF">FNV43_RR17385</name>
</gene>
<evidence type="ECO:0000313" key="2">
    <source>
        <dbReference type="Proteomes" id="UP000796880"/>
    </source>
</evidence>
<dbReference type="Proteomes" id="UP000796880">
    <property type="component" value="Unassembled WGS sequence"/>
</dbReference>
<keyword evidence="2" id="KW-1185">Reference proteome</keyword>
<dbReference type="EMBL" id="VOIH02000008">
    <property type="protein sequence ID" value="KAF3439110.1"/>
    <property type="molecule type" value="Genomic_DNA"/>
</dbReference>
<accession>A0A8K0E468</accession>
<dbReference type="AlphaFoldDB" id="A0A8K0E468"/>
<comment type="caution">
    <text evidence="1">The sequence shown here is derived from an EMBL/GenBank/DDBJ whole genome shotgun (WGS) entry which is preliminary data.</text>
</comment>